<protein>
    <submittedName>
        <fullName evidence="3">Uncharacterized protein</fullName>
    </submittedName>
</protein>
<sequence>MSTMIALTGSGLCLLMALLFYRETDLGRAWHEQAVERPARRLAAMERHHLLFAVALAVLFAAGGEIVLLMGPEFMAAYALDLAIYADALLISYAAAVATRLRGVVSALRYARPAAMRRRSARARRARIAAVRRGRRPANDDDGPAPGKRPGLTLAA</sequence>
<feature type="transmembrane region" description="Helical" evidence="2">
    <location>
        <begin position="90"/>
        <end position="111"/>
    </location>
</feature>
<keyword evidence="2" id="KW-0812">Transmembrane</keyword>
<keyword evidence="4" id="KW-1185">Reference proteome</keyword>
<gene>
    <name evidence="3" type="ORF">EG799_12130</name>
</gene>
<comment type="caution">
    <text evidence="3">The sequence shown here is derived from an EMBL/GenBank/DDBJ whole genome shotgun (WGS) entry which is preliminary data.</text>
</comment>
<evidence type="ECO:0000256" key="2">
    <source>
        <dbReference type="SAM" id="Phobius"/>
    </source>
</evidence>
<organism evidence="3 4">
    <name type="scientific">Aurantiacibacter spongiae</name>
    <dbReference type="NCBI Taxonomy" id="2488860"/>
    <lineage>
        <taxon>Bacteria</taxon>
        <taxon>Pseudomonadati</taxon>
        <taxon>Pseudomonadota</taxon>
        <taxon>Alphaproteobacteria</taxon>
        <taxon>Sphingomonadales</taxon>
        <taxon>Erythrobacteraceae</taxon>
        <taxon>Aurantiacibacter</taxon>
    </lineage>
</organism>
<feature type="transmembrane region" description="Helical" evidence="2">
    <location>
        <begin position="6"/>
        <end position="21"/>
    </location>
</feature>
<proteinExistence type="predicted"/>
<reference evidence="3 4" key="1">
    <citation type="submission" date="2018-11" db="EMBL/GenBank/DDBJ databases">
        <title>Erythrobacter spongiae sp. nov., isolated from a marine sponge.</title>
        <authorList>
            <person name="Zhuang L."/>
            <person name="Luo L."/>
        </authorList>
    </citation>
    <scope>NUCLEOTIDE SEQUENCE [LARGE SCALE GENOMIC DNA]</scope>
    <source>
        <strain evidence="3 4">HN-E23</strain>
    </source>
</reference>
<accession>A0A3N5CZX9</accession>
<keyword evidence="2" id="KW-1133">Transmembrane helix</keyword>
<feature type="transmembrane region" description="Helical" evidence="2">
    <location>
        <begin position="50"/>
        <end position="70"/>
    </location>
</feature>
<evidence type="ECO:0000256" key="1">
    <source>
        <dbReference type="SAM" id="MobiDB-lite"/>
    </source>
</evidence>
<keyword evidence="2" id="KW-0472">Membrane</keyword>
<dbReference type="Proteomes" id="UP000275232">
    <property type="component" value="Unassembled WGS sequence"/>
</dbReference>
<evidence type="ECO:0000313" key="4">
    <source>
        <dbReference type="Proteomes" id="UP000275232"/>
    </source>
</evidence>
<feature type="compositionally biased region" description="Basic residues" evidence="1">
    <location>
        <begin position="127"/>
        <end position="136"/>
    </location>
</feature>
<feature type="region of interest" description="Disordered" evidence="1">
    <location>
        <begin position="127"/>
        <end position="156"/>
    </location>
</feature>
<name>A0A3N5CZX9_9SPHN</name>
<dbReference type="EMBL" id="RPFZ01000001">
    <property type="protein sequence ID" value="RPF72289.1"/>
    <property type="molecule type" value="Genomic_DNA"/>
</dbReference>
<dbReference type="AlphaFoldDB" id="A0A3N5CZX9"/>
<evidence type="ECO:0000313" key="3">
    <source>
        <dbReference type="EMBL" id="RPF72289.1"/>
    </source>
</evidence>